<protein>
    <submittedName>
        <fullName evidence="1">Uncharacterized protein</fullName>
    </submittedName>
</protein>
<reference evidence="1 2" key="1">
    <citation type="submission" date="2016-11" db="EMBL/GenBank/DDBJ databases">
        <title>Whole genomes of Flavobacteriaceae.</title>
        <authorList>
            <person name="Stine C."/>
            <person name="Li C."/>
            <person name="Tadesse D."/>
        </authorList>
    </citation>
    <scope>NUCLEOTIDE SEQUENCE [LARGE SCALE GENOMIC DNA]</scope>
    <source>
        <strain evidence="1 2">CCUG 59446</strain>
    </source>
</reference>
<dbReference type="AlphaFoldDB" id="A0A226I5R7"/>
<evidence type="ECO:0000313" key="2">
    <source>
        <dbReference type="Proteomes" id="UP000198336"/>
    </source>
</evidence>
<comment type="caution">
    <text evidence="1">The sequence shown here is derived from an EMBL/GenBank/DDBJ whole genome shotgun (WGS) entry which is preliminary data.</text>
</comment>
<dbReference type="Proteomes" id="UP000198336">
    <property type="component" value="Unassembled WGS sequence"/>
</dbReference>
<dbReference type="EMBL" id="MUHA01000007">
    <property type="protein sequence ID" value="OXB01469.1"/>
    <property type="molecule type" value="Genomic_DNA"/>
</dbReference>
<gene>
    <name evidence="1" type="ORF">B0A75_07890</name>
</gene>
<accession>A0A226I5R7</accession>
<name>A0A226I5R7_9FLAO</name>
<sequence length="75" mass="7936">MIEVLTNQKKQIMKKLKDLIGIEVLGVNEKKNIMGGGPGIEACYCPGTNIFAGIIRPGDGETCASVIEDGCPLDS</sequence>
<keyword evidence="2" id="KW-1185">Reference proteome</keyword>
<evidence type="ECO:0000313" key="1">
    <source>
        <dbReference type="EMBL" id="OXB01469.1"/>
    </source>
</evidence>
<proteinExistence type="predicted"/>
<organism evidence="1 2">
    <name type="scientific">Flavobacterium oncorhynchi</name>
    <dbReference type="NCBI Taxonomy" id="728056"/>
    <lineage>
        <taxon>Bacteria</taxon>
        <taxon>Pseudomonadati</taxon>
        <taxon>Bacteroidota</taxon>
        <taxon>Flavobacteriia</taxon>
        <taxon>Flavobacteriales</taxon>
        <taxon>Flavobacteriaceae</taxon>
        <taxon>Flavobacterium</taxon>
    </lineage>
</organism>